<keyword evidence="1" id="KW-1133">Transmembrane helix</keyword>
<reference evidence="2 3" key="1">
    <citation type="submission" date="2017-04" db="EMBL/GenBank/DDBJ databases">
        <authorList>
            <person name="Afonso C.L."/>
            <person name="Miller P.J."/>
            <person name="Scott M.A."/>
            <person name="Spackman E."/>
            <person name="Goraichik I."/>
            <person name="Dimitrov K.M."/>
            <person name="Suarez D.L."/>
            <person name="Swayne D.E."/>
        </authorList>
    </citation>
    <scope>NUCLEOTIDE SEQUENCE [LARGE SCALE GENOMIC DNA]</scope>
    <source>
        <strain evidence="2 3">DSM 3385</strain>
    </source>
</reference>
<accession>A0A1W2BTP0</accession>
<evidence type="ECO:0000313" key="2">
    <source>
        <dbReference type="EMBL" id="SMC76357.1"/>
    </source>
</evidence>
<organism evidence="2 3">
    <name type="scientific">Desulfocicer vacuolatum DSM 3385</name>
    <dbReference type="NCBI Taxonomy" id="1121400"/>
    <lineage>
        <taxon>Bacteria</taxon>
        <taxon>Pseudomonadati</taxon>
        <taxon>Thermodesulfobacteriota</taxon>
        <taxon>Desulfobacteria</taxon>
        <taxon>Desulfobacterales</taxon>
        <taxon>Desulfobacteraceae</taxon>
        <taxon>Desulfocicer</taxon>
    </lineage>
</organism>
<keyword evidence="1" id="KW-0812">Transmembrane</keyword>
<dbReference type="Proteomes" id="UP000192418">
    <property type="component" value="Unassembled WGS sequence"/>
</dbReference>
<dbReference type="AlphaFoldDB" id="A0A1W2BTP0"/>
<evidence type="ECO:0000313" key="3">
    <source>
        <dbReference type="Proteomes" id="UP000192418"/>
    </source>
</evidence>
<sequence length="64" mass="7265">MLSPGILIAIDVTILYLVMGPLVLYGLYVLFDLLGQETNREMASMDIIKKKKRPFGQMKITPHE</sequence>
<protein>
    <submittedName>
        <fullName evidence="2">Uncharacterized protein</fullName>
    </submittedName>
</protein>
<name>A0A1W2BTP0_9BACT</name>
<dbReference type="STRING" id="1121400.SAMN02746065_109130"/>
<evidence type="ECO:0000256" key="1">
    <source>
        <dbReference type="SAM" id="Phobius"/>
    </source>
</evidence>
<feature type="transmembrane region" description="Helical" evidence="1">
    <location>
        <begin position="6"/>
        <end position="31"/>
    </location>
</feature>
<gene>
    <name evidence="2" type="ORF">SAMN02746065_109130</name>
</gene>
<keyword evidence="1" id="KW-0472">Membrane</keyword>
<dbReference type="EMBL" id="FWXY01000009">
    <property type="protein sequence ID" value="SMC76357.1"/>
    <property type="molecule type" value="Genomic_DNA"/>
</dbReference>
<keyword evidence="3" id="KW-1185">Reference proteome</keyword>
<proteinExistence type="predicted"/>